<evidence type="ECO:0000313" key="2">
    <source>
        <dbReference type="EMBL" id="GGC57553.1"/>
    </source>
</evidence>
<reference evidence="2" key="1">
    <citation type="journal article" date="2014" name="Int. J. Syst. Evol. Microbiol.">
        <title>Complete genome sequence of Corynebacterium casei LMG S-19264T (=DSM 44701T), isolated from a smear-ripened cheese.</title>
        <authorList>
            <consortium name="US DOE Joint Genome Institute (JGI-PGF)"/>
            <person name="Walter F."/>
            <person name="Albersmeier A."/>
            <person name="Kalinowski J."/>
            <person name="Ruckert C."/>
        </authorList>
    </citation>
    <scope>NUCLEOTIDE SEQUENCE</scope>
    <source>
        <strain evidence="2">CGMCC 1.12919</strain>
    </source>
</reference>
<dbReference type="PANTHER" id="PTHR34203">
    <property type="entry name" value="METHYLTRANSFERASE, FKBM FAMILY PROTEIN"/>
    <property type="match status" value="1"/>
</dbReference>
<protein>
    <submittedName>
        <fullName evidence="2">Methyltransferase</fullName>
    </submittedName>
</protein>
<dbReference type="Proteomes" id="UP000637002">
    <property type="component" value="Unassembled WGS sequence"/>
</dbReference>
<dbReference type="InterPro" id="IPR029063">
    <property type="entry name" value="SAM-dependent_MTases_sf"/>
</dbReference>
<dbReference type="Pfam" id="PF05050">
    <property type="entry name" value="Methyltransf_21"/>
    <property type="match status" value="1"/>
</dbReference>
<accession>A0A916XB07</accession>
<keyword evidence="3" id="KW-1185">Reference proteome</keyword>
<dbReference type="NCBIfam" id="TIGR01444">
    <property type="entry name" value="fkbM_fam"/>
    <property type="match status" value="1"/>
</dbReference>
<dbReference type="GO" id="GO:0008168">
    <property type="term" value="F:methyltransferase activity"/>
    <property type="evidence" value="ECO:0007669"/>
    <property type="project" value="UniProtKB-KW"/>
</dbReference>
<dbReference type="AlphaFoldDB" id="A0A916XB07"/>
<dbReference type="SUPFAM" id="SSF53335">
    <property type="entry name" value="S-adenosyl-L-methionine-dependent methyltransferases"/>
    <property type="match status" value="1"/>
</dbReference>
<dbReference type="InterPro" id="IPR052514">
    <property type="entry name" value="SAM-dependent_MTase"/>
</dbReference>
<dbReference type="Gene3D" id="3.40.50.150">
    <property type="entry name" value="Vaccinia Virus protein VP39"/>
    <property type="match status" value="1"/>
</dbReference>
<gene>
    <name evidence="2" type="ORF">GCM10010994_15660</name>
</gene>
<feature type="domain" description="Methyltransferase FkbM" evidence="1">
    <location>
        <begin position="123"/>
        <end position="265"/>
    </location>
</feature>
<evidence type="ECO:0000313" key="3">
    <source>
        <dbReference type="Proteomes" id="UP000637002"/>
    </source>
</evidence>
<dbReference type="PANTHER" id="PTHR34203:SF15">
    <property type="entry name" value="SLL1173 PROTEIN"/>
    <property type="match status" value="1"/>
</dbReference>
<proteinExistence type="predicted"/>
<comment type="caution">
    <text evidence="2">The sequence shown here is derived from an EMBL/GenBank/DDBJ whole genome shotgun (WGS) entry which is preliminary data.</text>
</comment>
<keyword evidence="2" id="KW-0808">Transferase</keyword>
<dbReference type="InterPro" id="IPR006342">
    <property type="entry name" value="FkbM_mtfrase"/>
</dbReference>
<dbReference type="EMBL" id="BMGG01000002">
    <property type="protein sequence ID" value="GGC57553.1"/>
    <property type="molecule type" value="Genomic_DNA"/>
</dbReference>
<evidence type="ECO:0000259" key="1">
    <source>
        <dbReference type="Pfam" id="PF05050"/>
    </source>
</evidence>
<reference evidence="2" key="2">
    <citation type="submission" date="2020-09" db="EMBL/GenBank/DDBJ databases">
        <authorList>
            <person name="Sun Q."/>
            <person name="Zhou Y."/>
        </authorList>
    </citation>
    <scope>NUCLEOTIDE SEQUENCE</scope>
    <source>
        <strain evidence="2">CGMCC 1.12919</strain>
    </source>
</reference>
<sequence length="297" mass="33135">MDAASAHIAWIMAQTSAPDRDTFGAFAPTPLIRAAIAVTRTLPETWLGRRVALALRQLAIRRLDGAPVDIEVLGARMRLFPYKNICEKKVLFTPQFFDAEELEILARRVEAARDRDEGFNFLDVGANVGAYSVFVAAKAGPRARILSIEPQPDVFERLVFNVRQNQWPTVKAIACAVADKSGELTLFLDPDNSGESSLKILGSSDATPIRVPAKTLHQLAYEERFEHIDAAKLDVEGAEDLILEPFFRTAPRSLYPKLIILEDGSGRWQIDLPKLIEDTGYKLLVRTRLNFVFELTS</sequence>
<organism evidence="2 3">
    <name type="scientific">Chelatococcus reniformis</name>
    <dbReference type="NCBI Taxonomy" id="1494448"/>
    <lineage>
        <taxon>Bacteria</taxon>
        <taxon>Pseudomonadati</taxon>
        <taxon>Pseudomonadota</taxon>
        <taxon>Alphaproteobacteria</taxon>
        <taxon>Hyphomicrobiales</taxon>
        <taxon>Chelatococcaceae</taxon>
        <taxon>Chelatococcus</taxon>
    </lineage>
</organism>
<dbReference type="GO" id="GO:0032259">
    <property type="term" value="P:methylation"/>
    <property type="evidence" value="ECO:0007669"/>
    <property type="project" value="UniProtKB-KW"/>
</dbReference>
<keyword evidence="2" id="KW-0489">Methyltransferase</keyword>
<name>A0A916XB07_9HYPH</name>